<evidence type="ECO:0000313" key="2">
    <source>
        <dbReference type="EMBL" id="KAF3424196.1"/>
    </source>
</evidence>
<keyword evidence="3" id="KW-1185">Reference proteome</keyword>
<dbReference type="AlphaFoldDB" id="A0A833VMD2"/>
<sequence length="53" mass="6012">MYATPGGWKSLASSQVQRERVDKGGRRVVPFHRRSTTQWDACPSVPANAPRWE</sequence>
<accession>A0A833VMD2</accession>
<dbReference type="Proteomes" id="UP000655588">
    <property type="component" value="Unassembled WGS sequence"/>
</dbReference>
<gene>
    <name evidence="2" type="ORF">E2986_07132</name>
</gene>
<organism evidence="2 3">
    <name type="scientific">Frieseomelitta varia</name>
    <dbReference type="NCBI Taxonomy" id="561572"/>
    <lineage>
        <taxon>Eukaryota</taxon>
        <taxon>Metazoa</taxon>
        <taxon>Ecdysozoa</taxon>
        <taxon>Arthropoda</taxon>
        <taxon>Hexapoda</taxon>
        <taxon>Insecta</taxon>
        <taxon>Pterygota</taxon>
        <taxon>Neoptera</taxon>
        <taxon>Endopterygota</taxon>
        <taxon>Hymenoptera</taxon>
        <taxon>Apocrita</taxon>
        <taxon>Aculeata</taxon>
        <taxon>Apoidea</taxon>
        <taxon>Anthophila</taxon>
        <taxon>Apidae</taxon>
        <taxon>Frieseomelitta</taxon>
    </lineage>
</organism>
<proteinExistence type="predicted"/>
<feature type="region of interest" description="Disordered" evidence="1">
    <location>
        <begin position="1"/>
        <end position="33"/>
    </location>
</feature>
<name>A0A833VMD2_9HYME</name>
<comment type="caution">
    <text evidence="2">The sequence shown here is derived from an EMBL/GenBank/DDBJ whole genome shotgun (WGS) entry which is preliminary data.</text>
</comment>
<protein>
    <submittedName>
        <fullName evidence="2">Uncharacterized protein</fullName>
    </submittedName>
</protein>
<evidence type="ECO:0000256" key="1">
    <source>
        <dbReference type="SAM" id="MobiDB-lite"/>
    </source>
</evidence>
<evidence type="ECO:0000313" key="3">
    <source>
        <dbReference type="Proteomes" id="UP000655588"/>
    </source>
</evidence>
<reference evidence="2" key="1">
    <citation type="submission" date="2019-11" db="EMBL/GenBank/DDBJ databases">
        <title>The nuclear and mitochondrial genomes of Frieseomelitta varia - a highly eusocial stingless bee (Meliponini) with a permanently sterile worker caste.</title>
        <authorList>
            <person name="Freitas F.C.P."/>
            <person name="Lourenco A.P."/>
            <person name="Nunes F.M.F."/>
            <person name="Paschoal A.R."/>
            <person name="Abreu F.C.P."/>
            <person name="Barbin F.O."/>
            <person name="Bataglia L."/>
            <person name="Cardoso-Junior C.A.M."/>
            <person name="Cervoni M.S."/>
            <person name="Silva S.R."/>
            <person name="Dalarmi F."/>
            <person name="Del Lama M.A."/>
            <person name="Depintor T.S."/>
            <person name="Ferreira K.M."/>
            <person name="Goria P.S."/>
            <person name="Jaskot M.C."/>
            <person name="Lago D.C."/>
            <person name="Luna-Lucena D."/>
            <person name="Moda L.M."/>
            <person name="Nascimento L."/>
            <person name="Pedrino M."/>
            <person name="Rabico F.O."/>
            <person name="Sanches F.C."/>
            <person name="Santos D.E."/>
            <person name="Santos C.G."/>
            <person name="Vieira J."/>
            <person name="Lopes T.F."/>
            <person name="Barchuk A.R."/>
            <person name="Hartfelder K."/>
            <person name="Simoes Z.L.P."/>
            <person name="Bitondi M.M.G."/>
            <person name="Pinheiro D.G."/>
        </authorList>
    </citation>
    <scope>NUCLEOTIDE SEQUENCE</scope>
    <source>
        <strain evidence="2">USP_RPSP 00005682</strain>
        <tissue evidence="2">Whole individual</tissue>
    </source>
</reference>
<dbReference type="EMBL" id="WNWW01000489">
    <property type="protein sequence ID" value="KAF3424196.1"/>
    <property type="molecule type" value="Genomic_DNA"/>
</dbReference>